<sequence length="137" mass="15512">MSHSWIDLRGKPAGSVKNLIDHQKNLLKGTWSSEFQIPDTSEVVETSELYFLYGPSELLTNFNEQNGSLLMDEKATWGVSNVAPWQLELDFVTANHFTTYFALFKSNLFTAEDHEFVKHSRCAVEVRYPVVAVGSLP</sequence>
<proteinExistence type="predicted"/>
<accession>A0A2Z2PCS6</accession>
<keyword evidence="1" id="KW-0614">Plasmid</keyword>
<organism evidence="1">
    <name type="scientific">Agrobacterium genomosp. 6</name>
    <dbReference type="NCBI Taxonomy" id="1183411"/>
    <lineage>
        <taxon>Bacteria</taxon>
        <taxon>Pseudomonadati</taxon>
        <taxon>Pseudomonadota</taxon>
        <taxon>Alphaproteobacteria</taxon>
        <taxon>Hyphomicrobiales</taxon>
        <taxon>Rhizobiaceae</taxon>
        <taxon>Rhizobium/Agrobacterium group</taxon>
        <taxon>Agrobacterium</taxon>
        <taxon>Agrobacterium tumefaciens complex</taxon>
    </lineage>
</organism>
<reference evidence="1" key="1">
    <citation type="submission" date="2016-10" db="EMBL/GenBank/DDBJ databases">
        <title>Agrobacterium Ti plasmids: Classification based on T-DNA and Vir regions organization.</title>
        <authorList>
            <person name="Nabi N."/>
            <person name="Vial L."/>
            <person name="Ben Hafsa A."/>
            <person name="Chapulliot D."/>
            <person name="Berard A."/>
            <person name="Chauveau A."/>
            <person name="Le Paslier M.-C."/>
            <person name="Harzallah Skhiri F."/>
            <person name="Brunel D."/>
            <person name="Nesme X."/>
            <person name="Chaouachi M."/>
        </authorList>
    </citation>
    <scope>NUCLEOTIDE SEQUENCE</scope>
    <source>
        <strain evidence="1">CFBP1873</strain>
        <plasmid evidence="1">pTi_CFBP1873</plasmid>
    </source>
</reference>
<name>A0A2Z2PCS6_9HYPH</name>
<dbReference type="RefSeq" id="WP_012477969.1">
    <property type="nucleotide sequence ID" value="NZ_KY000026.1"/>
</dbReference>
<protein>
    <submittedName>
        <fullName evidence="1">Uncharacterized protein</fullName>
    </submittedName>
</protein>
<dbReference type="EMBL" id="KY000026">
    <property type="protein sequence ID" value="ASK40787.1"/>
    <property type="molecule type" value="Genomic_DNA"/>
</dbReference>
<geneLocation type="plasmid" evidence="1">
    <name>pTi_CFBP1873</name>
</geneLocation>
<dbReference type="AlphaFoldDB" id="A0A2Z2PCS6"/>
<evidence type="ECO:0000313" key="1">
    <source>
        <dbReference type="EMBL" id="ASK40787.1"/>
    </source>
</evidence>